<sequence length="335" mass="39624">MIIPNLYLAARMACPWYWYESYKNRDLYNIQKLYYSTLPVPGIYAITAHRRHYLVAIRPIKGKQDTEHIFEIGRKTYDDKTLRSKINRTNGALPHQKSLFRNHLITKHNNCFSPLLNCVGYHGEFRIQELDINGFKRLARPLRIEFCSITKRWMFTSEIKSRTVNVLMCRDITCMRRSHEDCERNMGRKMFVLDDGYSWVEIGRFGKEKMDVLFTVDQKTECMRRQSKEEMKVSNWYLGREKGRVLECDEEAKYMSVVRYFQKEECGVESGKKNLESAELVKLDLTRLEHGREWAGKGMLEEEKPKIKHVNARKVEIREVAIVEMSVGEIVEIEV</sequence>
<organism evidence="1 2">
    <name type="scientific">Hyaloscypha hepaticicola</name>
    <dbReference type="NCBI Taxonomy" id="2082293"/>
    <lineage>
        <taxon>Eukaryota</taxon>
        <taxon>Fungi</taxon>
        <taxon>Dikarya</taxon>
        <taxon>Ascomycota</taxon>
        <taxon>Pezizomycotina</taxon>
        <taxon>Leotiomycetes</taxon>
        <taxon>Helotiales</taxon>
        <taxon>Hyaloscyphaceae</taxon>
        <taxon>Hyaloscypha</taxon>
    </lineage>
</organism>
<dbReference type="OrthoDB" id="3548789at2759"/>
<dbReference type="Proteomes" id="UP000235672">
    <property type="component" value="Unassembled WGS sequence"/>
</dbReference>
<evidence type="ECO:0000313" key="1">
    <source>
        <dbReference type="EMBL" id="PMD21968.1"/>
    </source>
</evidence>
<accession>A0A2J6Q6R3</accession>
<dbReference type="EMBL" id="KZ613479">
    <property type="protein sequence ID" value="PMD21968.1"/>
    <property type="molecule type" value="Genomic_DNA"/>
</dbReference>
<name>A0A2J6Q6R3_9HELO</name>
<reference evidence="1 2" key="1">
    <citation type="submission" date="2016-05" db="EMBL/GenBank/DDBJ databases">
        <title>A degradative enzymes factory behind the ericoid mycorrhizal symbiosis.</title>
        <authorList>
            <consortium name="DOE Joint Genome Institute"/>
            <person name="Martino E."/>
            <person name="Morin E."/>
            <person name="Grelet G."/>
            <person name="Kuo A."/>
            <person name="Kohler A."/>
            <person name="Daghino S."/>
            <person name="Barry K."/>
            <person name="Choi C."/>
            <person name="Cichocki N."/>
            <person name="Clum A."/>
            <person name="Copeland A."/>
            <person name="Hainaut M."/>
            <person name="Haridas S."/>
            <person name="Labutti K."/>
            <person name="Lindquist E."/>
            <person name="Lipzen A."/>
            <person name="Khouja H.-R."/>
            <person name="Murat C."/>
            <person name="Ohm R."/>
            <person name="Olson A."/>
            <person name="Spatafora J."/>
            <person name="Veneault-Fourrey C."/>
            <person name="Henrissat B."/>
            <person name="Grigoriev I."/>
            <person name="Martin F."/>
            <person name="Perotto S."/>
        </authorList>
    </citation>
    <scope>NUCLEOTIDE SEQUENCE [LARGE SCALE GENOMIC DNA]</scope>
    <source>
        <strain evidence="1 2">UAMH 7357</strain>
    </source>
</reference>
<dbReference type="AlphaFoldDB" id="A0A2J6Q6R3"/>
<protein>
    <submittedName>
        <fullName evidence="1">Uncharacterized protein</fullName>
    </submittedName>
</protein>
<gene>
    <name evidence="1" type="ORF">NA56DRAFT_107032</name>
</gene>
<keyword evidence="2" id="KW-1185">Reference proteome</keyword>
<proteinExistence type="predicted"/>
<evidence type="ECO:0000313" key="2">
    <source>
        <dbReference type="Proteomes" id="UP000235672"/>
    </source>
</evidence>